<feature type="modified residue" description="N5-methylglutamine" evidence="4">
    <location>
        <position position="251"/>
    </location>
</feature>
<comment type="caution">
    <text evidence="7">The sequence shown here is derived from an EMBL/GenBank/DDBJ whole genome shotgun (WGS) entry which is preliminary data.</text>
</comment>
<evidence type="ECO:0000313" key="8">
    <source>
        <dbReference type="Proteomes" id="UP000702544"/>
    </source>
</evidence>
<dbReference type="Gene3D" id="3.30.70.1660">
    <property type="match status" value="1"/>
</dbReference>
<dbReference type="EMBL" id="JAACAK010000067">
    <property type="protein sequence ID" value="NIR75291.1"/>
    <property type="molecule type" value="Genomic_DNA"/>
</dbReference>
<evidence type="ECO:0000256" key="1">
    <source>
        <dbReference type="ARBA" id="ARBA00010835"/>
    </source>
</evidence>
<dbReference type="AlphaFoldDB" id="A0AAE4ZAP4"/>
<proteinExistence type="inferred from homology"/>
<dbReference type="SMART" id="SM00937">
    <property type="entry name" value="PCRF"/>
    <property type="match status" value="1"/>
</dbReference>
<dbReference type="Pfam" id="PF00472">
    <property type="entry name" value="RF-1"/>
    <property type="match status" value="1"/>
</dbReference>
<accession>A0AAE4ZAP4</accession>
<organism evidence="7 8">
    <name type="scientific">Candidatus Kutchimonas denitrificans</name>
    <dbReference type="NCBI Taxonomy" id="3056748"/>
    <lineage>
        <taxon>Bacteria</taxon>
        <taxon>Pseudomonadati</taxon>
        <taxon>Gemmatimonadota</taxon>
        <taxon>Gemmatimonadia</taxon>
        <taxon>Candidatus Palauibacterales</taxon>
        <taxon>Candidatus Palauibacteraceae</taxon>
        <taxon>Candidatus Kutchimonas</taxon>
    </lineage>
</organism>
<dbReference type="FunFam" id="3.30.160.20:FF:000010">
    <property type="entry name" value="Peptide chain release factor 2"/>
    <property type="match status" value="1"/>
</dbReference>
<dbReference type="Proteomes" id="UP000702544">
    <property type="component" value="Unassembled WGS sequence"/>
</dbReference>
<feature type="domain" description="Prokaryotic-type class I peptide chain release factors" evidence="6">
    <location>
        <begin position="244"/>
        <end position="260"/>
    </location>
</feature>
<keyword evidence="3 4" id="KW-0648">Protein biosynthesis</keyword>
<dbReference type="GO" id="GO:0016149">
    <property type="term" value="F:translation release factor activity, codon specific"/>
    <property type="evidence" value="ECO:0007669"/>
    <property type="project" value="UniProtKB-UniRule"/>
</dbReference>
<dbReference type="InterPro" id="IPR000352">
    <property type="entry name" value="Pep_chain_release_fac_I"/>
</dbReference>
<gene>
    <name evidence="4" type="primary">prfB</name>
    <name evidence="7" type="ORF">GWO12_09285</name>
</gene>
<dbReference type="Pfam" id="PF03462">
    <property type="entry name" value="PCRF"/>
    <property type="match status" value="1"/>
</dbReference>
<sequence length="369" mass="42568">MTVATELGQLKELRERIDELGGIFEIAVKRQRVAELEKQTAAADFWEDAERARDVMREINHLNTWIDPWESADRKATELVELGELMEGEEDEGLEAEFRSEVERLEKEVEELEFRNMLRGADAVRDALLTIHPGAGGTDSQDWAEMLMRMYTRWAESHEYEVAVLDLVPAEEAGIKSVTLEIRGPFAYGYLRAEKGVHRLVRISPFDQQGRRHTSFASVFVYPVVDDAVEIEIKTEDLRVDTYRASGKGGQHVNKTDSAVRITHEPTGIVVSCQQERSQHRNKTTAMKMLRAALYEREMEERRKEREKIEESKTEIAWGNQIRSYVFQPYTLVKDHRTDIEQGDVQRVMQGDLDEFIIGYLKAHGPREE</sequence>
<comment type="similarity">
    <text evidence="1 4">Belongs to the prokaryotic/mitochondrial release factor family.</text>
</comment>
<evidence type="ECO:0000256" key="5">
    <source>
        <dbReference type="NCBIfam" id="TIGR00020"/>
    </source>
</evidence>
<dbReference type="InterPro" id="IPR004374">
    <property type="entry name" value="PrfB"/>
</dbReference>
<dbReference type="Gene3D" id="3.30.160.20">
    <property type="match status" value="1"/>
</dbReference>
<comment type="function">
    <text evidence="4">Peptide chain release factor 2 directs the termination of translation in response to the peptide chain termination codons UGA and UAA.</text>
</comment>
<dbReference type="Gene3D" id="1.20.58.410">
    <property type="entry name" value="Release factor"/>
    <property type="match status" value="1"/>
</dbReference>
<keyword evidence="4" id="KW-0963">Cytoplasm</keyword>
<evidence type="ECO:0000313" key="7">
    <source>
        <dbReference type="EMBL" id="NIR75291.1"/>
    </source>
</evidence>
<dbReference type="InterPro" id="IPR045853">
    <property type="entry name" value="Pep_chain_release_fac_I_sf"/>
</dbReference>
<evidence type="ECO:0000256" key="3">
    <source>
        <dbReference type="ARBA" id="ARBA00022917"/>
    </source>
</evidence>
<dbReference type="NCBIfam" id="TIGR00020">
    <property type="entry name" value="prfB"/>
    <property type="match status" value="1"/>
</dbReference>
<dbReference type="InterPro" id="IPR005139">
    <property type="entry name" value="PCRF"/>
</dbReference>
<dbReference type="SUPFAM" id="SSF75620">
    <property type="entry name" value="Release factor"/>
    <property type="match status" value="1"/>
</dbReference>
<dbReference type="GO" id="GO:0005737">
    <property type="term" value="C:cytoplasm"/>
    <property type="evidence" value="ECO:0007669"/>
    <property type="project" value="UniProtKB-SubCell"/>
</dbReference>
<comment type="subcellular location">
    <subcellularLocation>
        <location evidence="4">Cytoplasm</location>
    </subcellularLocation>
</comment>
<dbReference type="PANTHER" id="PTHR43116:SF3">
    <property type="entry name" value="CLASS I PEPTIDE CHAIN RELEASE FACTOR"/>
    <property type="match status" value="1"/>
</dbReference>
<dbReference type="HAMAP" id="MF_00094">
    <property type="entry name" value="Rel_fac_2"/>
    <property type="match status" value="1"/>
</dbReference>
<keyword evidence="2 4" id="KW-0488">Methylation</keyword>
<comment type="PTM">
    <text evidence="4">Methylated by PrmC. Methylation increases the termination efficiency of RF2.</text>
</comment>
<name>A0AAE4ZAP4_9BACT</name>
<evidence type="ECO:0000256" key="2">
    <source>
        <dbReference type="ARBA" id="ARBA00022481"/>
    </source>
</evidence>
<protein>
    <recommendedName>
        <fullName evidence="4 5">Peptide chain release factor 2</fullName>
        <shortName evidence="4">RF-2</shortName>
    </recommendedName>
</protein>
<evidence type="ECO:0000256" key="4">
    <source>
        <dbReference type="HAMAP-Rule" id="MF_00094"/>
    </source>
</evidence>
<reference evidence="7 8" key="1">
    <citation type="submission" date="2020-01" db="EMBL/GenBank/DDBJ databases">
        <title>Genomes assembled from Gulf of Kutch pelagic sediment metagenomes.</title>
        <authorList>
            <person name="Chandrashekar M."/>
            <person name="Mahajan M.S."/>
            <person name="Dave K.J."/>
            <person name="Vatsa P."/>
            <person name="Nathani N.M."/>
        </authorList>
    </citation>
    <scope>NUCLEOTIDE SEQUENCE [LARGE SCALE GENOMIC DNA]</scope>
    <source>
        <strain evidence="7">KS3-K002</strain>
    </source>
</reference>
<dbReference type="PANTHER" id="PTHR43116">
    <property type="entry name" value="PEPTIDE CHAIN RELEASE FACTOR 2"/>
    <property type="match status" value="1"/>
</dbReference>
<evidence type="ECO:0000259" key="6">
    <source>
        <dbReference type="PROSITE" id="PS00745"/>
    </source>
</evidence>
<dbReference type="PROSITE" id="PS00745">
    <property type="entry name" value="RF_PROK_I"/>
    <property type="match status" value="1"/>
</dbReference>